<accession>A0AAV3X8C2</accession>
<dbReference type="AlphaFoldDB" id="A0AAV3X8C2"/>
<organism evidence="1 2">
    <name type="scientific">Microseira wollei NIES-4236</name>
    <dbReference type="NCBI Taxonomy" id="2530354"/>
    <lineage>
        <taxon>Bacteria</taxon>
        <taxon>Bacillati</taxon>
        <taxon>Cyanobacteriota</taxon>
        <taxon>Cyanophyceae</taxon>
        <taxon>Oscillatoriophycideae</taxon>
        <taxon>Aerosakkonematales</taxon>
        <taxon>Aerosakkonemataceae</taxon>
        <taxon>Microseira</taxon>
    </lineage>
</organism>
<dbReference type="Proteomes" id="UP001050975">
    <property type="component" value="Unassembled WGS sequence"/>
</dbReference>
<sequence>MSVIVCNKTTQIGKRINQNGYVSPGLLGKVQFGVAARRPTTLELAPQFIDAVPLRASLPYPQTRRAGCKELNTSAVGLGVGAKATTTLELAPQFIDAVPLRASLN</sequence>
<keyword evidence="2" id="KW-1185">Reference proteome</keyword>
<protein>
    <submittedName>
        <fullName evidence="1">Uncharacterized protein</fullName>
    </submittedName>
</protein>
<proteinExistence type="predicted"/>
<gene>
    <name evidence="1" type="ORF">MiSe_28290</name>
</gene>
<evidence type="ECO:0000313" key="1">
    <source>
        <dbReference type="EMBL" id="GET38075.1"/>
    </source>
</evidence>
<evidence type="ECO:0000313" key="2">
    <source>
        <dbReference type="Proteomes" id="UP001050975"/>
    </source>
</evidence>
<comment type="caution">
    <text evidence="1">The sequence shown here is derived from an EMBL/GenBank/DDBJ whole genome shotgun (WGS) entry which is preliminary data.</text>
</comment>
<dbReference type="EMBL" id="BLAY01000039">
    <property type="protein sequence ID" value="GET38075.1"/>
    <property type="molecule type" value="Genomic_DNA"/>
</dbReference>
<name>A0AAV3X8C2_9CYAN</name>
<dbReference type="RefSeq" id="WP_226580631.1">
    <property type="nucleotide sequence ID" value="NZ_BLAY01000039.1"/>
</dbReference>
<reference evidence="1" key="1">
    <citation type="submission" date="2019-10" db="EMBL/GenBank/DDBJ databases">
        <title>Draft genome sequece of Microseira wollei NIES-4236.</title>
        <authorList>
            <person name="Yamaguchi H."/>
            <person name="Suzuki S."/>
            <person name="Kawachi M."/>
        </authorList>
    </citation>
    <scope>NUCLEOTIDE SEQUENCE</scope>
    <source>
        <strain evidence="1">NIES-4236</strain>
    </source>
</reference>